<evidence type="ECO:0000256" key="1">
    <source>
        <dbReference type="SAM" id="MobiDB-lite"/>
    </source>
</evidence>
<evidence type="ECO:0000313" key="2">
    <source>
        <dbReference type="EMBL" id="CRZ11478.1"/>
    </source>
</evidence>
<reference evidence="2" key="1">
    <citation type="submission" date="2015-04" db="EMBL/GenBank/DDBJ databases">
        <title>The genome sequence of the plant pathogenic Rhizarian Plasmodiophora brassicae reveals insights in its biotrophic life cycle and the origin of chitin synthesis.</title>
        <authorList>
            <person name="Schwelm A."/>
            <person name="Fogelqvist J."/>
            <person name="Knaust A."/>
            <person name="Julke S."/>
            <person name="Lilja T."/>
            <person name="Dhandapani V."/>
            <person name="Bonilla-Rosso G."/>
            <person name="Karlsson M."/>
            <person name="Shevchenko A."/>
            <person name="Choi S.R."/>
            <person name="Kim H.G."/>
            <person name="Park J.Y."/>
            <person name="Lim Y.P."/>
            <person name="Ludwig-Muller J."/>
            <person name="Dixelius C."/>
        </authorList>
    </citation>
    <scope>NUCLEOTIDE SEQUENCE</scope>
    <source>
        <tissue evidence="2">Potato root galls</tissue>
    </source>
</reference>
<organism evidence="2">
    <name type="scientific">Spongospora subterranea</name>
    <dbReference type="NCBI Taxonomy" id="70186"/>
    <lineage>
        <taxon>Eukaryota</taxon>
        <taxon>Sar</taxon>
        <taxon>Rhizaria</taxon>
        <taxon>Endomyxa</taxon>
        <taxon>Phytomyxea</taxon>
        <taxon>Plasmodiophorida</taxon>
        <taxon>Plasmodiophoridae</taxon>
        <taxon>Spongospora</taxon>
    </lineage>
</organism>
<dbReference type="EMBL" id="HACM01011036">
    <property type="protein sequence ID" value="CRZ11478.1"/>
    <property type="molecule type" value="Transcribed_RNA"/>
</dbReference>
<sequence>SFTNRNGRCDQHSSIGNPGHMSIGSNWPDSGIEVSDVRLPIPDSAADWPKLIQPLSDILNRGDISSELTAAELSLNILLHRDPGQVSIVLRGLVQNGVVKSICERLQLPVPSSMPAQSVWWREVCMERIINCRILSMFCKNSGVIADLLSERPYIFAALRSVLTTPSSMHVNQIRHLTIDMLFSLVALSPDFGTTLYFHKMGFFPILLDLIGRDWGTGTGGEDWSVYDLNSPVIPLFIESACIHIFCFFISDCNFVMRNASQSVDAKMILSELEAMPIFSQAIAAIKSNYRFAHSKTMADTLKLLPALFVFGGRLQCLKREMANWVDSTAKFLANLALSCKDLAQT</sequence>
<accession>A0A0H5RBS3</accession>
<feature type="non-terminal residue" evidence="2">
    <location>
        <position position="1"/>
    </location>
</feature>
<dbReference type="AlphaFoldDB" id="A0A0H5RBS3"/>
<name>A0A0H5RBS3_9EUKA</name>
<proteinExistence type="predicted"/>
<feature type="region of interest" description="Disordered" evidence="1">
    <location>
        <begin position="1"/>
        <end position="27"/>
    </location>
</feature>
<feature type="compositionally biased region" description="Polar residues" evidence="1">
    <location>
        <begin position="1"/>
        <end position="16"/>
    </location>
</feature>
<protein>
    <submittedName>
        <fullName evidence="2">Uncharacterized protein</fullName>
    </submittedName>
</protein>